<evidence type="ECO:0000313" key="2">
    <source>
        <dbReference type="EMBL" id="RRH78174.1"/>
    </source>
</evidence>
<keyword evidence="1" id="KW-0472">Membrane</keyword>
<dbReference type="AlphaFoldDB" id="A0A3P3DW06"/>
<comment type="caution">
    <text evidence="2">The sequence shown here is derived from an EMBL/GenBank/DDBJ whole genome shotgun (WGS) entry which is preliminary data.</text>
</comment>
<name>A0A3P3DW06_9RHOB</name>
<keyword evidence="1" id="KW-1133">Transmembrane helix</keyword>
<protein>
    <submittedName>
        <fullName evidence="2">Uncharacterized protein</fullName>
    </submittedName>
</protein>
<sequence>MTEKTALPGETGPAAWYARSTGPVKEERGALWPALTAALFGLFALTSASLLLDRAEGEYLVIGSPFETPRALLLTIAAADGAIAATGGFDNMMVAVSDQPDFAARLRAAGALMVLPVPRVFGCGADVIRRDAA</sequence>
<dbReference type="Proteomes" id="UP000282125">
    <property type="component" value="Unassembled WGS sequence"/>
</dbReference>
<keyword evidence="1" id="KW-0812">Transmembrane</keyword>
<dbReference type="RefSeq" id="WP_124963264.1">
    <property type="nucleotide sequence ID" value="NZ_RRAZ01000002.1"/>
</dbReference>
<keyword evidence="3" id="KW-1185">Reference proteome</keyword>
<feature type="transmembrane region" description="Helical" evidence="1">
    <location>
        <begin position="30"/>
        <end position="52"/>
    </location>
</feature>
<accession>A0A3P3DW06</accession>
<dbReference type="OrthoDB" id="7779036at2"/>
<organism evidence="2 3">
    <name type="scientific">Falsigemmobacter faecalis</name>
    <dbReference type="NCBI Taxonomy" id="2488730"/>
    <lineage>
        <taxon>Bacteria</taxon>
        <taxon>Pseudomonadati</taxon>
        <taxon>Pseudomonadota</taxon>
        <taxon>Alphaproteobacteria</taxon>
        <taxon>Rhodobacterales</taxon>
        <taxon>Paracoccaceae</taxon>
        <taxon>Falsigemmobacter</taxon>
    </lineage>
</organism>
<evidence type="ECO:0000313" key="3">
    <source>
        <dbReference type="Proteomes" id="UP000282125"/>
    </source>
</evidence>
<reference evidence="2 3" key="1">
    <citation type="submission" date="2018-11" db="EMBL/GenBank/DDBJ databases">
        <title>Gemmobacter sp. nov., YIM 102744-1 draft genome.</title>
        <authorList>
            <person name="Li G."/>
            <person name="Jiang Y."/>
        </authorList>
    </citation>
    <scope>NUCLEOTIDE SEQUENCE [LARGE SCALE GENOMIC DNA]</scope>
    <source>
        <strain evidence="2 3">YIM 102744-1</strain>
    </source>
</reference>
<gene>
    <name evidence="2" type="ORF">EG244_01625</name>
</gene>
<proteinExistence type="predicted"/>
<evidence type="ECO:0000256" key="1">
    <source>
        <dbReference type="SAM" id="Phobius"/>
    </source>
</evidence>
<dbReference type="EMBL" id="RRAZ01000002">
    <property type="protein sequence ID" value="RRH78174.1"/>
    <property type="molecule type" value="Genomic_DNA"/>
</dbReference>